<dbReference type="RefSeq" id="WP_394415091.1">
    <property type="nucleotide sequence ID" value="NZ_JBIGIC010000011.1"/>
</dbReference>
<sequence>MRRSRHRHRHDQNPGHRILFGLAVVGVGTLALLDNLRLFDIALLHTFWPLGLVLWGLGRLAWPQPRGSGLFGLVLIGVGLIMTGQNLGYLQFHWRDWWPVVVILAGLSILTRGFFQRRRGTDWFPTSTLEHGELADIDASFSTISQRHDSRTFKGGRITSTFGGVELDLTQATIEGPEARLDIFARFSGIELRVPRDWQVVVEVMSTFGGVENKTVPPMNAGPRLVLRGEVMFGGVEIKN</sequence>
<evidence type="ECO:0000259" key="3">
    <source>
        <dbReference type="Pfam" id="PF22570"/>
    </source>
</evidence>
<evidence type="ECO:0000313" key="5">
    <source>
        <dbReference type="Proteomes" id="UP001606134"/>
    </source>
</evidence>
<feature type="transmembrane region" description="Helical" evidence="1">
    <location>
        <begin position="70"/>
        <end position="91"/>
    </location>
</feature>
<keyword evidence="1" id="KW-1133">Transmembrane helix</keyword>
<dbReference type="Pfam" id="PF22570">
    <property type="entry name" value="LiaF-TM"/>
    <property type="match status" value="1"/>
</dbReference>
<dbReference type="InterPro" id="IPR054331">
    <property type="entry name" value="LiaF_TM"/>
</dbReference>
<feature type="transmembrane region" description="Helical" evidence="1">
    <location>
        <begin position="97"/>
        <end position="115"/>
    </location>
</feature>
<dbReference type="PANTHER" id="PTHR40763">
    <property type="entry name" value="MEMBRANE PROTEIN-RELATED"/>
    <property type="match status" value="1"/>
</dbReference>
<proteinExistence type="predicted"/>
<feature type="transmembrane region" description="Helical" evidence="1">
    <location>
        <begin position="16"/>
        <end position="33"/>
    </location>
</feature>
<dbReference type="InterPro" id="IPR024425">
    <property type="entry name" value="LiaF-like_C"/>
</dbReference>
<evidence type="ECO:0000259" key="2">
    <source>
        <dbReference type="Pfam" id="PF09922"/>
    </source>
</evidence>
<feature type="transmembrane region" description="Helical" evidence="1">
    <location>
        <begin position="39"/>
        <end position="58"/>
    </location>
</feature>
<dbReference type="PANTHER" id="PTHR40763:SF5">
    <property type="entry name" value="MEMBRANE PROTEIN"/>
    <property type="match status" value="1"/>
</dbReference>
<accession>A0ABW7HGJ0</accession>
<feature type="domain" description="LiaF transmembrane" evidence="3">
    <location>
        <begin position="19"/>
        <end position="114"/>
    </location>
</feature>
<keyword evidence="1" id="KW-0812">Transmembrane</keyword>
<organism evidence="4 5">
    <name type="scientific">Pelomonas candidula</name>
    <dbReference type="NCBI Taxonomy" id="3299025"/>
    <lineage>
        <taxon>Bacteria</taxon>
        <taxon>Pseudomonadati</taxon>
        <taxon>Pseudomonadota</taxon>
        <taxon>Betaproteobacteria</taxon>
        <taxon>Burkholderiales</taxon>
        <taxon>Sphaerotilaceae</taxon>
        <taxon>Roseateles</taxon>
    </lineage>
</organism>
<keyword evidence="1" id="KW-0472">Membrane</keyword>
<dbReference type="Pfam" id="PF09922">
    <property type="entry name" value="LiaF-like_C"/>
    <property type="match status" value="1"/>
</dbReference>
<feature type="domain" description="Cell wall-active antibiotics response LiaF-like C-terminal" evidence="2">
    <location>
        <begin position="148"/>
        <end position="212"/>
    </location>
</feature>
<gene>
    <name evidence="4" type="ORF">ACG04R_20290</name>
</gene>
<comment type="caution">
    <text evidence="4">The sequence shown here is derived from an EMBL/GenBank/DDBJ whole genome shotgun (WGS) entry which is preliminary data.</text>
</comment>
<evidence type="ECO:0000256" key="1">
    <source>
        <dbReference type="SAM" id="Phobius"/>
    </source>
</evidence>
<keyword evidence="5" id="KW-1185">Reference proteome</keyword>
<dbReference type="Proteomes" id="UP001606134">
    <property type="component" value="Unassembled WGS sequence"/>
</dbReference>
<name>A0ABW7HGJ0_9BURK</name>
<protein>
    <submittedName>
        <fullName evidence="4">LiaI-LiaF-like domain-containing protein</fullName>
    </submittedName>
</protein>
<dbReference type="EMBL" id="JBIGIC010000011">
    <property type="protein sequence ID" value="MFG6489036.1"/>
    <property type="molecule type" value="Genomic_DNA"/>
</dbReference>
<reference evidence="4 5" key="1">
    <citation type="submission" date="2024-08" db="EMBL/GenBank/DDBJ databases">
        <authorList>
            <person name="Lu H."/>
        </authorList>
    </citation>
    <scope>NUCLEOTIDE SEQUENCE [LARGE SCALE GENOMIC DNA]</scope>
    <source>
        <strain evidence="4 5">BYS78W</strain>
    </source>
</reference>
<evidence type="ECO:0000313" key="4">
    <source>
        <dbReference type="EMBL" id="MFG6489036.1"/>
    </source>
</evidence>